<dbReference type="OrthoDB" id="463626at2"/>
<evidence type="ECO:0008006" key="3">
    <source>
        <dbReference type="Google" id="ProtNLM"/>
    </source>
</evidence>
<name>A0A177KPX6_9BACI</name>
<comment type="caution">
    <text evidence="1">The sequence shown here is derived from an EMBL/GenBank/DDBJ whole genome shotgun (WGS) entry which is preliminary data.</text>
</comment>
<dbReference type="Pfam" id="PF13650">
    <property type="entry name" value="Asp_protease_2"/>
    <property type="match status" value="1"/>
</dbReference>
<sequence length="126" mass="13855">MILFYDEGLLLTSIEIEFNGKRKIIDRVVVDTGAAHSIIVIDEVSDIGIYFEPGDHLVNSIGIGGEEFCFSKKIPFVKLANKEFHHVDIDFGNLDGFPISGLVGLDLLKTGGFIIDLDDMKLIANS</sequence>
<evidence type="ECO:0000313" key="2">
    <source>
        <dbReference type="Proteomes" id="UP000077271"/>
    </source>
</evidence>
<dbReference type="SUPFAM" id="SSF50630">
    <property type="entry name" value="Acid proteases"/>
    <property type="match status" value="1"/>
</dbReference>
<accession>A0A177KPX6</accession>
<evidence type="ECO:0000313" key="1">
    <source>
        <dbReference type="EMBL" id="OAH54611.1"/>
    </source>
</evidence>
<dbReference type="EMBL" id="LQWZ01000033">
    <property type="protein sequence ID" value="OAH54611.1"/>
    <property type="molecule type" value="Genomic_DNA"/>
</dbReference>
<dbReference type="Proteomes" id="UP000077271">
    <property type="component" value="Unassembled WGS sequence"/>
</dbReference>
<organism evidence="1 2">
    <name type="scientific">Domibacillus aminovorans</name>
    <dbReference type="NCBI Taxonomy" id="29332"/>
    <lineage>
        <taxon>Bacteria</taxon>
        <taxon>Bacillati</taxon>
        <taxon>Bacillota</taxon>
        <taxon>Bacilli</taxon>
        <taxon>Bacillales</taxon>
        <taxon>Bacillaceae</taxon>
        <taxon>Domibacillus</taxon>
    </lineage>
</organism>
<dbReference type="AlphaFoldDB" id="A0A177KPX6"/>
<reference evidence="1 2" key="1">
    <citation type="submission" date="2016-01" db="EMBL/GenBank/DDBJ databases">
        <title>Investigation of taxonomic status of Bacillus aminovorans.</title>
        <authorList>
            <person name="Verma A."/>
            <person name="Pal Y."/>
            <person name="Krishnamurthi S."/>
        </authorList>
    </citation>
    <scope>NUCLEOTIDE SEQUENCE [LARGE SCALE GENOMIC DNA]</scope>
    <source>
        <strain evidence="1 2">DSM 4337</strain>
    </source>
</reference>
<proteinExistence type="predicted"/>
<dbReference type="InterPro" id="IPR021109">
    <property type="entry name" value="Peptidase_aspartic_dom_sf"/>
</dbReference>
<dbReference type="Gene3D" id="2.40.70.10">
    <property type="entry name" value="Acid Proteases"/>
    <property type="match status" value="1"/>
</dbReference>
<gene>
    <name evidence="1" type="ORF">AWH48_08445</name>
</gene>
<dbReference type="RefSeq" id="WP_063975205.1">
    <property type="nucleotide sequence ID" value="NZ_LQWZ01000033.1"/>
</dbReference>
<protein>
    <recommendedName>
        <fullName evidence="3">Peptidase A2 domain-containing protein</fullName>
    </recommendedName>
</protein>